<keyword evidence="4 6" id="KW-0472">Membrane</keyword>
<feature type="transmembrane region" description="Helical" evidence="6">
    <location>
        <begin position="127"/>
        <end position="150"/>
    </location>
</feature>
<dbReference type="InterPro" id="IPR052337">
    <property type="entry name" value="SAT4-like"/>
</dbReference>
<keyword evidence="3 6" id="KW-1133">Transmembrane helix</keyword>
<evidence type="ECO:0000313" key="8">
    <source>
        <dbReference type="EMBL" id="GAP91521.1"/>
    </source>
</evidence>
<dbReference type="OMA" id="DWWILIG"/>
<dbReference type="AlphaFoldDB" id="A0A1W2TSL4"/>
<gene>
    <name evidence="8" type="ORF">SAMD00023353_3101310</name>
</gene>
<evidence type="ECO:0000256" key="1">
    <source>
        <dbReference type="ARBA" id="ARBA00004141"/>
    </source>
</evidence>
<evidence type="ECO:0000256" key="4">
    <source>
        <dbReference type="ARBA" id="ARBA00023136"/>
    </source>
</evidence>
<comment type="similarity">
    <text evidence="5">Belongs to the SAT4 family.</text>
</comment>
<reference evidence="8" key="1">
    <citation type="submission" date="2016-03" db="EMBL/GenBank/DDBJ databases">
        <title>Draft genome sequence of Rosellinia necatrix.</title>
        <authorList>
            <person name="Kanematsu S."/>
        </authorList>
    </citation>
    <scope>NUCLEOTIDE SEQUENCE [LARGE SCALE GENOMIC DNA]</scope>
    <source>
        <strain evidence="8">W97</strain>
    </source>
</reference>
<evidence type="ECO:0000256" key="5">
    <source>
        <dbReference type="ARBA" id="ARBA00038359"/>
    </source>
</evidence>
<evidence type="ECO:0000256" key="6">
    <source>
        <dbReference type="SAM" id="Phobius"/>
    </source>
</evidence>
<feature type="transmembrane region" description="Helical" evidence="6">
    <location>
        <begin position="6"/>
        <end position="28"/>
    </location>
</feature>
<dbReference type="EMBL" id="DF977476">
    <property type="protein sequence ID" value="GAP91521.1"/>
    <property type="molecule type" value="Genomic_DNA"/>
</dbReference>
<keyword evidence="9" id="KW-1185">Reference proteome</keyword>
<feature type="transmembrane region" description="Helical" evidence="6">
    <location>
        <begin position="170"/>
        <end position="195"/>
    </location>
</feature>
<dbReference type="OrthoDB" id="5329176at2759"/>
<dbReference type="Proteomes" id="UP000054516">
    <property type="component" value="Unassembled WGS sequence"/>
</dbReference>
<keyword evidence="2 6" id="KW-0812">Transmembrane</keyword>
<proteinExistence type="inferred from homology"/>
<dbReference type="PANTHER" id="PTHR33048">
    <property type="entry name" value="PTH11-LIKE INTEGRAL MEMBRANE PROTEIN (AFU_ORTHOLOGUE AFUA_5G11245)"/>
    <property type="match status" value="1"/>
</dbReference>
<feature type="transmembrane region" description="Helical" evidence="6">
    <location>
        <begin position="242"/>
        <end position="265"/>
    </location>
</feature>
<dbReference type="GO" id="GO:0016020">
    <property type="term" value="C:membrane"/>
    <property type="evidence" value="ECO:0007669"/>
    <property type="project" value="UniProtKB-SubCell"/>
</dbReference>
<evidence type="ECO:0000259" key="7">
    <source>
        <dbReference type="Pfam" id="PF20684"/>
    </source>
</evidence>
<feature type="domain" description="Rhodopsin" evidence="7">
    <location>
        <begin position="24"/>
        <end position="266"/>
    </location>
</feature>
<dbReference type="InterPro" id="IPR049326">
    <property type="entry name" value="Rhodopsin_dom_fungi"/>
</dbReference>
<dbReference type="PANTHER" id="PTHR33048:SF47">
    <property type="entry name" value="INTEGRAL MEMBRANE PROTEIN-RELATED"/>
    <property type="match status" value="1"/>
</dbReference>
<evidence type="ECO:0000256" key="3">
    <source>
        <dbReference type="ARBA" id="ARBA00022989"/>
    </source>
</evidence>
<evidence type="ECO:0000256" key="2">
    <source>
        <dbReference type="ARBA" id="ARBA00022692"/>
    </source>
</evidence>
<accession>A0A1W2TSL4</accession>
<name>A0A1W2TSL4_ROSNE</name>
<comment type="subcellular location">
    <subcellularLocation>
        <location evidence="1">Membrane</location>
        <topology evidence="1">Multi-pass membrane protein</topology>
    </subcellularLocation>
</comment>
<dbReference type="Pfam" id="PF20684">
    <property type="entry name" value="Fung_rhodopsin"/>
    <property type="match status" value="1"/>
</dbReference>
<protein>
    <submittedName>
        <fullName evidence="8">Putative integral membrane protein</fullName>
    </submittedName>
</protein>
<feature type="transmembrane region" description="Helical" evidence="6">
    <location>
        <begin position="207"/>
        <end position="230"/>
    </location>
</feature>
<sequence>MDETNTTIIVGAIVGGLALVAVILRFYVRYSRNAGFSWDDWLILFSLLDVIAIDAADLYATSFNPNGAAAASSNGAIEYTPADVTYTKITFTSTVLYFTLTSTTKLSILFLYNRLFSVNTSFRPRVIALGIVVLGFWIGTVVSDLLNCIPLEWTWLNSLDDPRYCFNYNYYWLATGVVEAVIDIAIILLPIPIIVRLRLNRGKKFGIAGVFLVGIFVIVSGIVKVILSYAPNSREPSFSQTQVWTTVHSCTGIVCACLPVCWPLLKFLGKLHPSSWFASTVTRKNWYGLSAWSSQERRVLHHLDHRNRAGERIGSISGDRHYELSPV</sequence>
<evidence type="ECO:0000313" key="9">
    <source>
        <dbReference type="Proteomes" id="UP000054516"/>
    </source>
</evidence>
<feature type="transmembrane region" description="Helical" evidence="6">
    <location>
        <begin position="40"/>
        <end position="60"/>
    </location>
</feature>
<organism evidence="8">
    <name type="scientific">Rosellinia necatrix</name>
    <name type="common">White root-rot fungus</name>
    <dbReference type="NCBI Taxonomy" id="77044"/>
    <lineage>
        <taxon>Eukaryota</taxon>
        <taxon>Fungi</taxon>
        <taxon>Dikarya</taxon>
        <taxon>Ascomycota</taxon>
        <taxon>Pezizomycotina</taxon>
        <taxon>Sordariomycetes</taxon>
        <taxon>Xylariomycetidae</taxon>
        <taxon>Xylariales</taxon>
        <taxon>Xylariaceae</taxon>
        <taxon>Rosellinia</taxon>
    </lineage>
</organism>
<feature type="transmembrane region" description="Helical" evidence="6">
    <location>
        <begin position="95"/>
        <end position="115"/>
    </location>
</feature>